<dbReference type="InterPro" id="IPR011527">
    <property type="entry name" value="ABC1_TM_dom"/>
</dbReference>
<dbReference type="InterPro" id="IPR036640">
    <property type="entry name" value="ABC1_TM_sf"/>
</dbReference>
<dbReference type="GO" id="GO:0005524">
    <property type="term" value="F:ATP binding"/>
    <property type="evidence" value="ECO:0007669"/>
    <property type="project" value="UniProtKB-KW"/>
</dbReference>
<name>A0AAD4Z249_PRUDU</name>
<evidence type="ECO:0000256" key="5">
    <source>
        <dbReference type="ARBA" id="ARBA00022989"/>
    </source>
</evidence>
<evidence type="ECO:0000256" key="3">
    <source>
        <dbReference type="ARBA" id="ARBA00022741"/>
    </source>
</evidence>
<evidence type="ECO:0000256" key="1">
    <source>
        <dbReference type="ARBA" id="ARBA00022448"/>
    </source>
</evidence>
<organism evidence="8 9">
    <name type="scientific">Prunus dulcis</name>
    <name type="common">Almond</name>
    <name type="synonym">Amygdalus dulcis</name>
    <dbReference type="NCBI Taxonomy" id="3755"/>
    <lineage>
        <taxon>Eukaryota</taxon>
        <taxon>Viridiplantae</taxon>
        <taxon>Streptophyta</taxon>
        <taxon>Embryophyta</taxon>
        <taxon>Tracheophyta</taxon>
        <taxon>Spermatophyta</taxon>
        <taxon>Magnoliopsida</taxon>
        <taxon>eudicotyledons</taxon>
        <taxon>Gunneridae</taxon>
        <taxon>Pentapetalae</taxon>
        <taxon>rosids</taxon>
        <taxon>fabids</taxon>
        <taxon>Rosales</taxon>
        <taxon>Rosaceae</taxon>
        <taxon>Amygdaloideae</taxon>
        <taxon>Amygdaleae</taxon>
        <taxon>Prunus</taxon>
    </lineage>
</organism>
<comment type="caution">
    <text evidence="8">The sequence shown here is derived from an EMBL/GenBank/DDBJ whole genome shotgun (WGS) entry which is preliminary data.</text>
</comment>
<keyword evidence="4" id="KW-0067">ATP-binding</keyword>
<dbReference type="PROSITE" id="PS50929">
    <property type="entry name" value="ABC_TM1F"/>
    <property type="match status" value="1"/>
</dbReference>
<evidence type="ECO:0000256" key="2">
    <source>
        <dbReference type="ARBA" id="ARBA00022692"/>
    </source>
</evidence>
<protein>
    <recommendedName>
        <fullName evidence="7">ABC transmembrane type-1 domain-containing protein</fullName>
    </recommendedName>
</protein>
<dbReference type="PANTHER" id="PTHR24223:SF263">
    <property type="entry name" value="ABC-TYPE XENOBIOTIC TRANSPORTER"/>
    <property type="match status" value="1"/>
</dbReference>
<sequence length="112" mass="12958">MAFIKIVEGNAAFKYEGYALTLALFIVKTLESLSERQWYFKTRLIGLQVRSLVSAAIYQKQLRLSNSVKMAHSPGEMVNYVIVDAYRIGEFPYWFHQMWTTSLQLCLSLLIV</sequence>
<keyword evidence="2" id="KW-0812">Transmembrane</keyword>
<keyword evidence="6" id="KW-0472">Membrane</keyword>
<dbReference type="PANTHER" id="PTHR24223">
    <property type="entry name" value="ATP-BINDING CASSETTE SUB-FAMILY C"/>
    <property type="match status" value="1"/>
</dbReference>
<gene>
    <name evidence="8" type="ORF">L3X38_028490</name>
</gene>
<accession>A0AAD4Z249</accession>
<dbReference type="Proteomes" id="UP001054821">
    <property type="component" value="Chromosome 5"/>
</dbReference>
<dbReference type="SUPFAM" id="SSF90123">
    <property type="entry name" value="ABC transporter transmembrane region"/>
    <property type="match status" value="1"/>
</dbReference>
<keyword evidence="9" id="KW-1185">Reference proteome</keyword>
<evidence type="ECO:0000259" key="7">
    <source>
        <dbReference type="PROSITE" id="PS50929"/>
    </source>
</evidence>
<proteinExistence type="predicted"/>
<dbReference type="Gene3D" id="1.20.1560.10">
    <property type="entry name" value="ABC transporter type 1, transmembrane domain"/>
    <property type="match status" value="1"/>
</dbReference>
<dbReference type="EMBL" id="JAJFAZ020000005">
    <property type="protein sequence ID" value="KAI5329093.1"/>
    <property type="molecule type" value="Genomic_DNA"/>
</dbReference>
<feature type="domain" description="ABC transmembrane type-1" evidence="7">
    <location>
        <begin position="1"/>
        <end position="112"/>
    </location>
</feature>
<reference evidence="8 9" key="1">
    <citation type="journal article" date="2022" name="G3 (Bethesda)">
        <title>Whole-genome sequence and methylome profiling of the almond [Prunus dulcis (Mill.) D.A. Webb] cultivar 'Nonpareil'.</title>
        <authorList>
            <person name="D'Amico-Willman K.M."/>
            <person name="Ouma W.Z."/>
            <person name="Meulia T."/>
            <person name="Sideli G.M."/>
            <person name="Gradziel T.M."/>
            <person name="Fresnedo-Ramirez J."/>
        </authorList>
    </citation>
    <scope>NUCLEOTIDE SEQUENCE [LARGE SCALE GENOMIC DNA]</scope>
    <source>
        <strain evidence="8">Clone GOH B32 T37-40</strain>
    </source>
</reference>
<keyword evidence="1" id="KW-0813">Transport</keyword>
<evidence type="ECO:0000256" key="4">
    <source>
        <dbReference type="ARBA" id="ARBA00022840"/>
    </source>
</evidence>
<dbReference type="GO" id="GO:0140359">
    <property type="term" value="F:ABC-type transporter activity"/>
    <property type="evidence" value="ECO:0007669"/>
    <property type="project" value="InterPro"/>
</dbReference>
<keyword evidence="5" id="KW-1133">Transmembrane helix</keyword>
<evidence type="ECO:0000313" key="9">
    <source>
        <dbReference type="Proteomes" id="UP001054821"/>
    </source>
</evidence>
<dbReference type="GO" id="GO:0016020">
    <property type="term" value="C:membrane"/>
    <property type="evidence" value="ECO:0007669"/>
    <property type="project" value="InterPro"/>
</dbReference>
<dbReference type="AlphaFoldDB" id="A0AAD4Z249"/>
<dbReference type="InterPro" id="IPR050173">
    <property type="entry name" value="ABC_transporter_C-like"/>
</dbReference>
<evidence type="ECO:0000256" key="6">
    <source>
        <dbReference type="ARBA" id="ARBA00023136"/>
    </source>
</evidence>
<keyword evidence="3" id="KW-0547">Nucleotide-binding</keyword>
<evidence type="ECO:0000313" key="8">
    <source>
        <dbReference type="EMBL" id="KAI5329093.1"/>
    </source>
</evidence>